<keyword evidence="2" id="KW-1185">Reference proteome</keyword>
<name>A0A1X1FD62_9LACO</name>
<dbReference type="RefSeq" id="WP_156660839.1">
    <property type="nucleotide sequence ID" value="NZ_CP050493.1"/>
</dbReference>
<dbReference type="GeneID" id="69803617"/>
<evidence type="ECO:0000313" key="2">
    <source>
        <dbReference type="Proteomes" id="UP000193009"/>
    </source>
</evidence>
<sequence>MEKSFDDFISSLSDEDICNIADINQELANVRNTSAVENLFGNQIAVSSYLISLNLLRYYHEWLNA</sequence>
<reference evidence="1 2" key="1">
    <citation type="journal article" date="2017" name="Front. Microbiol.">
        <title>The Histidine Decarboxylase Gene Cluster of Lactobacillus parabuchneri Was Gained by Horizontal Gene Transfer and Is Mobile within the Species.</title>
        <authorList>
            <person name="Wuthrich D."/>
            <person name="Berthoud H."/>
            <person name="Wechsler D."/>
            <person name="Eugster E."/>
            <person name="Irmler S."/>
            <person name="Bruggmann R."/>
        </authorList>
    </citation>
    <scope>NUCLEOTIDE SEQUENCE [LARGE SCALE GENOMIC DNA]</scope>
    <source>
        <strain evidence="1 2">FAM23169</strain>
    </source>
</reference>
<comment type="caution">
    <text evidence="1">The sequence shown here is derived from an EMBL/GenBank/DDBJ whole genome shotgun (WGS) entry which is preliminary data.</text>
</comment>
<accession>A0A1X1FD62</accession>
<dbReference type="EMBL" id="MSBD01000043">
    <property type="protein sequence ID" value="ORN27282.1"/>
    <property type="molecule type" value="Genomic_DNA"/>
</dbReference>
<organism evidence="1 2">
    <name type="scientific">Lentilactobacillus parabuchneri</name>
    <dbReference type="NCBI Taxonomy" id="152331"/>
    <lineage>
        <taxon>Bacteria</taxon>
        <taxon>Bacillati</taxon>
        <taxon>Bacillota</taxon>
        <taxon>Bacilli</taxon>
        <taxon>Lactobacillales</taxon>
        <taxon>Lactobacillaceae</taxon>
        <taxon>Lentilactobacillus</taxon>
    </lineage>
</organism>
<gene>
    <name evidence="1" type="ORF">FAM23169_01824</name>
</gene>
<dbReference type="AlphaFoldDB" id="A0A1X1FD62"/>
<protein>
    <submittedName>
        <fullName evidence="1">Uncharacterized protein</fullName>
    </submittedName>
</protein>
<dbReference type="Proteomes" id="UP000193009">
    <property type="component" value="Unassembled WGS sequence"/>
</dbReference>
<proteinExistence type="predicted"/>
<evidence type="ECO:0000313" key="1">
    <source>
        <dbReference type="EMBL" id="ORN27282.1"/>
    </source>
</evidence>